<dbReference type="AlphaFoldDB" id="A0AAJ2SEF6"/>
<proteinExistence type="predicted"/>
<evidence type="ECO:0000313" key="1">
    <source>
        <dbReference type="EMBL" id="MDX6184043.1"/>
    </source>
</evidence>
<name>A0AAJ2SEF6_9FLAO</name>
<reference evidence="2 4" key="1">
    <citation type="submission" date="2023-11" db="EMBL/GenBank/DDBJ databases">
        <title>Unpublished Manusciprt.</title>
        <authorList>
            <person name="Saticioglu I.B."/>
            <person name="Ay H."/>
            <person name="Ajmi N."/>
            <person name="Altun S."/>
            <person name="Duman M."/>
        </authorList>
    </citation>
    <scope>NUCLEOTIDE SEQUENCE</scope>
    <source>
        <strain evidence="1 4">Fl-33</strain>
        <strain evidence="2">Fl-77</strain>
    </source>
</reference>
<dbReference type="Proteomes" id="UP001270053">
    <property type="component" value="Unassembled WGS sequence"/>
</dbReference>
<accession>A0AAJ2SEF6</accession>
<evidence type="ECO:0008006" key="5">
    <source>
        <dbReference type="Google" id="ProtNLM"/>
    </source>
</evidence>
<organism evidence="2 3">
    <name type="scientific">Flavobacterium flavipigmentatum</name>
    <dbReference type="NCBI Taxonomy" id="2893884"/>
    <lineage>
        <taxon>Bacteria</taxon>
        <taxon>Pseudomonadati</taxon>
        <taxon>Bacteroidota</taxon>
        <taxon>Flavobacteriia</taxon>
        <taxon>Flavobacteriales</taxon>
        <taxon>Flavobacteriaceae</taxon>
        <taxon>Flavobacterium</taxon>
    </lineage>
</organism>
<comment type="caution">
    <text evidence="2">The sequence shown here is derived from an EMBL/GenBank/DDBJ whole genome shotgun (WGS) entry which is preliminary data.</text>
</comment>
<dbReference type="PROSITE" id="PS51257">
    <property type="entry name" value="PROKAR_LIPOPROTEIN"/>
    <property type="match status" value="1"/>
</dbReference>
<protein>
    <recommendedName>
        <fullName evidence="5">Lipoprotein</fullName>
    </recommendedName>
</protein>
<dbReference type="RefSeq" id="WP_229975238.1">
    <property type="nucleotide sequence ID" value="NZ_CP087133.1"/>
</dbReference>
<keyword evidence="4" id="KW-1185">Reference proteome</keyword>
<evidence type="ECO:0000313" key="2">
    <source>
        <dbReference type="EMBL" id="MDX6187639.1"/>
    </source>
</evidence>
<dbReference type="EMBL" id="JAWXVG010000014">
    <property type="protein sequence ID" value="MDX6184043.1"/>
    <property type="molecule type" value="Genomic_DNA"/>
</dbReference>
<evidence type="ECO:0000313" key="4">
    <source>
        <dbReference type="Proteomes" id="UP001278738"/>
    </source>
</evidence>
<dbReference type="Proteomes" id="UP001278738">
    <property type="component" value="Unassembled WGS sequence"/>
</dbReference>
<dbReference type="EMBL" id="JAWXVH010000016">
    <property type="protein sequence ID" value="MDX6187639.1"/>
    <property type="molecule type" value="Genomic_DNA"/>
</dbReference>
<evidence type="ECO:0000313" key="3">
    <source>
        <dbReference type="Proteomes" id="UP001270053"/>
    </source>
</evidence>
<sequence length="412" mass="47813">MKRILMLLWSLFLIGCNGQIKNDNLYDKADIIKLKFKNSSVALEGINSVNDNAKEDFNIKNDGEKVLIQPAFLESDLLDGKELKFLNGNVKNIKITFSYDAVFYGEEKIKTTLGFERDTTIFLKFENKKVQIPSFEDIKKTVFKKFENKKIYDVAYLVNQNYFNKIVENYELYGGKDSPDYKSALAFLKSNKKSQKLEDLFINIDYVKFNIQFEDNSNLHSSIVFDRMLKKNDFSKKETNSNIDQVAPKGFYVLDSTIINLKNVEFKVLTLEKDEIKNKENAQHNSNPIIILQKNNNQYQKVNDNYGIVFKYDDNCPADGYGGIVSKNNYFTVQQIFCEDFLFVNSYTTFKIDENTGNINLHKYGEEYTDRSNPELKIPAKTWSIKDFGSVKFESVNEGFLIDLRNKKPLNK</sequence>
<gene>
    <name evidence="1" type="ORF">SGQ18_17940</name>
    <name evidence="2" type="ORF">SGQ44_17920</name>
</gene>